<evidence type="ECO:0000313" key="2">
    <source>
        <dbReference type="Proteomes" id="UP000033661"/>
    </source>
</evidence>
<proteinExistence type="predicted"/>
<dbReference type="EMBL" id="LAOI01000001">
    <property type="protein sequence ID" value="KJV90609.1"/>
    <property type="molecule type" value="Genomic_DNA"/>
</dbReference>
<sequence length="39" mass="4582">MIYSRDPEKQLTISILLDSVVKPRNDNKDLYVKFKTAKN</sequence>
<keyword evidence="2" id="KW-1185">Reference proteome</keyword>
<organism evidence="1 2">
    <name type="scientific">Rickettsia bellii str. RML An4</name>
    <dbReference type="NCBI Taxonomy" id="1359193"/>
    <lineage>
        <taxon>Bacteria</taxon>
        <taxon>Pseudomonadati</taxon>
        <taxon>Pseudomonadota</taxon>
        <taxon>Alphaproteobacteria</taxon>
        <taxon>Rickettsiales</taxon>
        <taxon>Rickettsiaceae</taxon>
        <taxon>Rickettsieae</taxon>
        <taxon>Rickettsia</taxon>
        <taxon>belli group</taxon>
    </lineage>
</organism>
<dbReference type="AlphaFoldDB" id="A0A0F3QGR4"/>
<gene>
    <name evidence="1" type="ORF">RBEAN4_1617</name>
</gene>
<protein>
    <submittedName>
        <fullName evidence="1">Uncharacterized protein</fullName>
    </submittedName>
</protein>
<dbReference type="Proteomes" id="UP000033661">
    <property type="component" value="Unassembled WGS sequence"/>
</dbReference>
<reference evidence="1 2" key="1">
    <citation type="submission" date="2015-02" db="EMBL/GenBank/DDBJ databases">
        <title>Genome Sequencing of Rickettsiales.</title>
        <authorList>
            <person name="Daugherty S.C."/>
            <person name="Su Q."/>
            <person name="Abolude K."/>
            <person name="Beier-Sexton M."/>
            <person name="Carlyon J.A."/>
            <person name="Carter R."/>
            <person name="Day N.P."/>
            <person name="Dumler S.J."/>
            <person name="Dyachenko V."/>
            <person name="Godinez A."/>
            <person name="Kurtti T.J."/>
            <person name="Lichay M."/>
            <person name="Mullins K.E."/>
            <person name="Ott S."/>
            <person name="Pappas-Brown V."/>
            <person name="Paris D.H."/>
            <person name="Patel P."/>
            <person name="Richards A.L."/>
            <person name="Sadzewicz L."/>
            <person name="Sears K."/>
            <person name="Seidman D."/>
            <person name="Sengamalay N."/>
            <person name="Stenos J."/>
            <person name="Tallon L.J."/>
            <person name="Vincent G."/>
            <person name="Fraser C.M."/>
            <person name="Munderloh U."/>
            <person name="Dunning-Hotopp J.C."/>
        </authorList>
    </citation>
    <scope>NUCLEOTIDE SEQUENCE [LARGE SCALE GENOMIC DNA]</scope>
    <source>
        <strain evidence="1 2">RML An4</strain>
    </source>
</reference>
<evidence type="ECO:0000313" key="1">
    <source>
        <dbReference type="EMBL" id="KJV90609.1"/>
    </source>
</evidence>
<name>A0A0F3QGR4_RICBE</name>
<accession>A0A0F3QGR4</accession>
<comment type="caution">
    <text evidence="1">The sequence shown here is derived from an EMBL/GenBank/DDBJ whole genome shotgun (WGS) entry which is preliminary data.</text>
</comment>